<dbReference type="PROSITE" id="PS50222">
    <property type="entry name" value="EF_HAND_2"/>
    <property type="match status" value="2"/>
</dbReference>
<keyword evidence="7 19" id="KW-0210">Decarboxylase</keyword>
<dbReference type="PROSITE" id="PS50011">
    <property type="entry name" value="PROTEIN_KINASE_DOM"/>
    <property type="match status" value="1"/>
</dbReference>
<keyword evidence="9 20" id="KW-0067">ATP-binding</keyword>
<dbReference type="CDD" id="cd00051">
    <property type="entry name" value="EFh"/>
    <property type="match status" value="1"/>
</dbReference>
<evidence type="ECO:0000256" key="3">
    <source>
        <dbReference type="ARBA" id="ARBA00022516"/>
    </source>
</evidence>
<feature type="binding site" evidence="20">
    <location>
        <position position="855"/>
    </location>
    <ligand>
        <name>ATP</name>
        <dbReference type="ChEBI" id="CHEBI:30616"/>
    </ligand>
</feature>
<feature type="chain" id="PRO_5029987201" description="Phosphatidylserine decarboxylase 2 beta chain" evidence="19">
    <location>
        <begin position="1"/>
        <end position="600"/>
    </location>
</feature>
<dbReference type="HAMAP" id="MF_00663">
    <property type="entry name" value="PS_decarb_PSD_B_type2"/>
    <property type="match status" value="1"/>
</dbReference>
<dbReference type="CDD" id="cd00030">
    <property type="entry name" value="C2"/>
    <property type="match status" value="1"/>
</dbReference>
<evidence type="ECO:0000256" key="21">
    <source>
        <dbReference type="SAM" id="MobiDB-lite"/>
    </source>
</evidence>
<feature type="domain" description="C2" evidence="22">
    <location>
        <begin position="40"/>
        <end position="160"/>
    </location>
</feature>
<evidence type="ECO:0000256" key="12">
    <source>
        <dbReference type="ARBA" id="ARBA00023145"/>
    </source>
</evidence>
<feature type="region of interest" description="Disordered" evidence="21">
    <location>
        <begin position="750"/>
        <end position="805"/>
    </location>
</feature>
<dbReference type="InterPro" id="IPR035892">
    <property type="entry name" value="C2_domain_sf"/>
</dbReference>
<dbReference type="Pfam" id="PF13499">
    <property type="entry name" value="EF-hand_7"/>
    <property type="match status" value="1"/>
</dbReference>
<dbReference type="GO" id="GO:0006646">
    <property type="term" value="P:phosphatidylethanolamine biosynthetic process"/>
    <property type="evidence" value="ECO:0007669"/>
    <property type="project" value="UniProtKB-UniRule"/>
</dbReference>
<comment type="catalytic activity">
    <reaction evidence="18">
        <text>L-seryl-[protein] + ATP = O-phospho-L-seryl-[protein] + ADP + H(+)</text>
        <dbReference type="Rhea" id="RHEA:17989"/>
        <dbReference type="Rhea" id="RHEA-COMP:9863"/>
        <dbReference type="Rhea" id="RHEA-COMP:11604"/>
        <dbReference type="ChEBI" id="CHEBI:15378"/>
        <dbReference type="ChEBI" id="CHEBI:29999"/>
        <dbReference type="ChEBI" id="CHEBI:30616"/>
        <dbReference type="ChEBI" id="CHEBI:83421"/>
        <dbReference type="ChEBI" id="CHEBI:456216"/>
        <dbReference type="EC" id="2.7.11.25"/>
    </reaction>
</comment>
<evidence type="ECO:0000256" key="19">
    <source>
        <dbReference type="HAMAP-Rule" id="MF_03209"/>
    </source>
</evidence>
<dbReference type="InterPro" id="IPR011992">
    <property type="entry name" value="EF-hand-dom_pair"/>
</dbReference>
<dbReference type="InterPro" id="IPR017441">
    <property type="entry name" value="Protein_kinase_ATP_BS"/>
</dbReference>
<comment type="pathway">
    <text evidence="19">Phospholipid metabolism; phosphatidylethanolamine biosynthesis; phosphatidylethanolamine from CDP-diacylglycerol: step 2/2.</text>
</comment>
<accession>A0A7J6WXP8</accession>
<proteinExistence type="inferred from homology"/>
<keyword evidence="10 19" id="KW-0443">Lipid metabolism</keyword>
<gene>
    <name evidence="19" type="primary">PSD2</name>
    <name evidence="25" type="ORF">FRX31_009519</name>
</gene>
<dbReference type="Gene3D" id="2.60.40.150">
    <property type="entry name" value="C2 domain"/>
    <property type="match status" value="1"/>
</dbReference>
<keyword evidence="11 19" id="KW-0472">Membrane</keyword>
<dbReference type="InterPro" id="IPR033179">
    <property type="entry name" value="PSD_type2_pro"/>
</dbReference>
<dbReference type="GO" id="GO:0004709">
    <property type="term" value="F:MAP kinase kinase kinase activity"/>
    <property type="evidence" value="ECO:0007669"/>
    <property type="project" value="UniProtKB-EC"/>
</dbReference>
<sequence length="1234" mass="136354">MGVGQSSSKSEVQISSDDSKENSPGDKLSRRRRFIRRLRRHGKHCTTSTSISISHPNTLVTVEDFAGIALIQLIGAEMKFKDKWFACISLGERTFRTLTSDQTDKPQWKSKKKLLLERNGPHIARISVYETNRLSKNNLIGYCEFDLFEVLTRDSDSEIEELGLLDPSSSSTVVGNISISCSVEDPVDTERSFAKRILSIVDYDQDGVLSFSEFSDLINAFGNQVAAKKKEELFKAVDQNGDGSVSMDELANHLASQQEKEPLISSCPVCGEILGRSDRLNDMIHLTLCFDEGTGNQVMTGGFLTDKQASFGWMFKLSEWAHFSSYDIGLKSGSSASNILVFDRKMKRLVEELIDAKVMLSIRAIYQSKFGLCLMDKGAKELLQSISEKHGKRMDSIESANDIPKFIESFKGQINISDVKYPIEHFKTFNDFFRRELKPDARPVAFKERDGIAVCAADCRLMAFKSADDSLRFWIKGRKFSIDGLLGKEVCSSAFLQGSLVIFRLAPQDYHRFHAPVSGTIELFVNIPGSLYTVNPIAVNSKYCNVFTENKRVIAIISTADFGKVALVAIGATMVGSITFTKEKGHVQKGDELGYFSFGGSTVICVFEKDAIDLDEDLLKNSERSLETLVTVGMTLGVSRRKQTIIGTSSLDSILDKKKGHPLPRPSVFSSPNLIHDHGVVLGSGSVSVSSVSSSGSSDDPPHDFGFCNYQRGRTEKKFSPRARSPGPGSRSPRAMSPLHPLINLESAIGNQENGRSPCHPLPLPPGSPTHHSTSPFIQNTPGSPNHYSTSPFIQNTPGSPNHYSTSTFIQNSEVNENSQCFQSKWKKGKLLGRGTFGHVYVGFNSEKGKMCAIKEVRLISDDQNSKECLKQLNQEIALLGQLSHPNIVQYYGSELGEDTLSVLLEYVTGGSIHKLLQEYGPFREPVIQSYTRQILFGLAYLHGRDTVHRDIKGANILVGPNGEVKLADFGMAKHITSHTSILSFKGSPYWMAPEVIMNSSGYSLAVDIWSLGCTILEMATSKPPWSQFEGVAAIFKIGNSKDIPEIPDHLSSNAKNFVKLCLQRDPSARPTASKLLDHPFIRDQTVTKIPKMNIVTDGVFPSSVDGSHSLAAFDLDCNKMNITTQDGDNRIKPTVRSQRASKKPMDSMRLNMSLPVSPSSSPLRQYGPAHRSCFLSPPPSYMLAGQNSHGTTDHLFMSTRQYMNYPNDQWADIPQFKVQTQVGSPRSRPFGGT</sequence>
<dbReference type="OrthoDB" id="5973539at2759"/>
<dbReference type="SMART" id="SM00220">
    <property type="entry name" value="S_TKc"/>
    <property type="match status" value="1"/>
</dbReference>
<dbReference type="SMART" id="SM00054">
    <property type="entry name" value="EFh"/>
    <property type="match status" value="2"/>
</dbReference>
<keyword evidence="8" id="KW-0106">Calcium</keyword>
<feature type="domain" description="Protein kinase" evidence="23">
    <location>
        <begin position="826"/>
        <end position="1082"/>
    </location>
</feature>
<feature type="active site" description="Charge relay system; for autoendoproteolytic cleavage activity" evidence="19">
    <location>
        <position position="601"/>
    </location>
</feature>
<feature type="site" description="Cleavage (non-hydrolytic); by autocatalysis" evidence="19">
    <location>
        <begin position="600"/>
        <end position="601"/>
    </location>
</feature>
<comment type="PTM">
    <text evidence="19">Is synthesized initially as an inactive proenzyme. Formation of the active enzyme involves a self-maturation process in which the active site pyruvoyl group is generated from an internal serine residue via an autocatalytic post-translational modification. Two non-identical subunits are generated from the proenzyme in this reaction, and the pyruvate is formed at the N-terminus of the alpha chain, which is derived from the carboxyl end of the proenzyme. The autoendoproteolytic cleavage occurs by a canonical serine protease mechanism, in which the side chain hydroxyl group of the serine supplies its oxygen atom to form the C-terminus of the beta chain, while the remainder of the serine residue undergoes an oxidative deamination to produce ammonia and the pyruvoyl prosthetic group on the alpha chain. During this reaction, the Ser that is part of the protease active site of the proenzyme becomes the pyruvoyl prosthetic group, which constitutes an essential element of the active site of the mature decarboxylase.</text>
</comment>
<evidence type="ECO:0000256" key="16">
    <source>
        <dbReference type="ARBA" id="ARBA00023317"/>
    </source>
</evidence>
<feature type="chain" id="PRO_5029987200" description="Phosphatidylserine decarboxylase 2 alpha chain" evidence="19">
    <location>
        <begin position="601"/>
        <end position="1234"/>
    </location>
</feature>
<dbReference type="SUPFAM" id="SSF47473">
    <property type="entry name" value="EF-hand"/>
    <property type="match status" value="1"/>
</dbReference>
<dbReference type="GO" id="GO:0004609">
    <property type="term" value="F:phosphatidylserine decarboxylase activity"/>
    <property type="evidence" value="ECO:0007669"/>
    <property type="project" value="UniProtKB-UniRule"/>
</dbReference>
<dbReference type="PANTHER" id="PTHR10067">
    <property type="entry name" value="PHOSPHATIDYLSERINE DECARBOXYLASE"/>
    <property type="match status" value="1"/>
</dbReference>
<feature type="compositionally biased region" description="Low complexity" evidence="21">
    <location>
        <begin position="686"/>
        <end position="698"/>
    </location>
</feature>
<comment type="catalytic activity">
    <reaction evidence="19">
        <text>a 1,2-diacyl-sn-glycero-3-phospho-L-serine + H(+) = a 1,2-diacyl-sn-glycero-3-phosphoethanolamine + CO2</text>
        <dbReference type="Rhea" id="RHEA:20828"/>
        <dbReference type="ChEBI" id="CHEBI:15378"/>
        <dbReference type="ChEBI" id="CHEBI:16526"/>
        <dbReference type="ChEBI" id="CHEBI:57262"/>
        <dbReference type="ChEBI" id="CHEBI:64612"/>
        <dbReference type="EC" id="4.1.1.65"/>
    </reaction>
</comment>
<dbReference type="InterPro" id="IPR002048">
    <property type="entry name" value="EF_hand_dom"/>
</dbReference>
<evidence type="ECO:0000256" key="4">
    <source>
        <dbReference type="ARBA" id="ARBA00022679"/>
    </source>
</evidence>
<evidence type="ECO:0000256" key="18">
    <source>
        <dbReference type="ARBA" id="ARBA00048329"/>
    </source>
</evidence>
<keyword evidence="13 19" id="KW-0594">Phospholipid biosynthesis</keyword>
<evidence type="ECO:0000256" key="17">
    <source>
        <dbReference type="ARBA" id="ARBA00047559"/>
    </source>
</evidence>
<dbReference type="AlphaFoldDB" id="A0A7J6WXP8"/>
<dbReference type="GO" id="GO:0016540">
    <property type="term" value="P:protein autoprocessing"/>
    <property type="evidence" value="ECO:0007669"/>
    <property type="project" value="UniProtKB-UniRule"/>
</dbReference>
<feature type="compositionally biased region" description="Basic and acidic residues" evidence="21">
    <location>
        <begin position="17"/>
        <end position="28"/>
    </location>
</feature>
<name>A0A7J6WXP8_THATH</name>
<keyword evidence="3 19" id="KW-0444">Lipid biosynthesis</keyword>
<feature type="domain" description="EF-hand" evidence="24">
    <location>
        <begin position="189"/>
        <end position="224"/>
    </location>
</feature>
<feature type="active site" description="Charge relay system; for autoendoproteolytic cleavage activity" evidence="19">
    <location>
        <position position="514"/>
    </location>
</feature>
<protein>
    <recommendedName>
        <fullName evidence="19">Phosphatidylserine decarboxylase proenzyme 2</fullName>
        <ecNumber evidence="19">4.1.1.65</ecNumber>
    </recommendedName>
    <component>
        <recommendedName>
            <fullName evidence="19">Phosphatidylserine decarboxylase 2 beta chain</fullName>
        </recommendedName>
    </component>
    <component>
        <recommendedName>
            <fullName evidence="19">Phosphatidylserine decarboxylase 2 alpha chain</fullName>
        </recommendedName>
    </component>
</protein>
<comment type="similarity">
    <text evidence="2">Belongs to the protein kinase superfamily. STE Ser/Thr protein kinase family. MAP kinase kinase kinase subfamily.</text>
</comment>
<feature type="compositionally biased region" description="Low complexity" evidence="21">
    <location>
        <begin position="1"/>
        <end position="16"/>
    </location>
</feature>
<reference evidence="25 26" key="1">
    <citation type="submission" date="2020-06" db="EMBL/GenBank/DDBJ databases">
        <title>Transcriptomic and genomic resources for Thalictrum thalictroides and T. hernandezii: Facilitating candidate gene discovery in an emerging model plant lineage.</title>
        <authorList>
            <person name="Arias T."/>
            <person name="Riano-Pachon D.M."/>
            <person name="Di Stilio V.S."/>
        </authorList>
    </citation>
    <scope>NUCLEOTIDE SEQUENCE [LARGE SCALE GENOMIC DNA]</scope>
    <source>
        <strain evidence="26">cv. WT478/WT964</strain>
        <tissue evidence="25">Leaves</tissue>
    </source>
</reference>
<evidence type="ECO:0000256" key="15">
    <source>
        <dbReference type="ARBA" id="ARBA00023264"/>
    </source>
</evidence>
<evidence type="ECO:0000256" key="20">
    <source>
        <dbReference type="PROSITE-ProRule" id="PRU10141"/>
    </source>
</evidence>
<dbReference type="NCBIfam" id="TIGR00163">
    <property type="entry name" value="PS_decarb"/>
    <property type="match status" value="1"/>
</dbReference>
<evidence type="ECO:0000259" key="24">
    <source>
        <dbReference type="PROSITE" id="PS50222"/>
    </source>
</evidence>
<comment type="subunit">
    <text evidence="19">Heterodimer of a large membrane-associated beta subunit and a small pyruvoyl-containing alpha subunit.</text>
</comment>
<dbReference type="PROSITE" id="PS50004">
    <property type="entry name" value="C2"/>
    <property type="match status" value="1"/>
</dbReference>
<evidence type="ECO:0000256" key="2">
    <source>
        <dbReference type="ARBA" id="ARBA00006529"/>
    </source>
</evidence>
<dbReference type="PROSITE" id="PS00107">
    <property type="entry name" value="PROTEIN_KINASE_ATP"/>
    <property type="match status" value="1"/>
</dbReference>
<comment type="function">
    <text evidence="19">Catalyzes the formation of phosphatidylethanolamine (PtdEtn) from phosphatidylserine (PtdSer). Plays a central role in phospholipid metabolism and in the interorganelle trafficking of phosphatidylserine.</text>
</comment>
<feature type="region of interest" description="Disordered" evidence="21">
    <location>
        <begin position="1127"/>
        <end position="1153"/>
    </location>
</feature>
<dbReference type="InterPro" id="IPR000719">
    <property type="entry name" value="Prot_kinase_dom"/>
</dbReference>
<dbReference type="InterPro" id="IPR011009">
    <property type="entry name" value="Kinase-like_dom_sf"/>
</dbReference>
<feature type="active site" description="Schiff-base intermediate with substrate; via pyruvic acid; for decarboxylase activity" evidence="19">
    <location>
        <position position="601"/>
    </location>
</feature>
<dbReference type="Proteomes" id="UP000554482">
    <property type="component" value="Unassembled WGS sequence"/>
</dbReference>
<evidence type="ECO:0000313" key="25">
    <source>
        <dbReference type="EMBL" id="KAF5200892.1"/>
    </source>
</evidence>
<keyword evidence="12 19" id="KW-0865">Zymogen</keyword>
<evidence type="ECO:0000256" key="5">
    <source>
        <dbReference type="ARBA" id="ARBA00022741"/>
    </source>
</evidence>
<dbReference type="EC" id="4.1.1.65" evidence="19"/>
<dbReference type="InterPro" id="IPR003817">
    <property type="entry name" value="PS_Dcarbxylase"/>
</dbReference>
<comment type="caution">
    <text evidence="25">The sequence shown here is derived from an EMBL/GenBank/DDBJ whole genome shotgun (WGS) entry which is preliminary data.</text>
</comment>
<comment type="catalytic activity">
    <reaction evidence="17">
        <text>L-threonyl-[protein] + ATP = O-phospho-L-threonyl-[protein] + ADP + H(+)</text>
        <dbReference type="Rhea" id="RHEA:46608"/>
        <dbReference type="Rhea" id="RHEA-COMP:11060"/>
        <dbReference type="Rhea" id="RHEA-COMP:11605"/>
        <dbReference type="ChEBI" id="CHEBI:15378"/>
        <dbReference type="ChEBI" id="CHEBI:30013"/>
        <dbReference type="ChEBI" id="CHEBI:30616"/>
        <dbReference type="ChEBI" id="CHEBI:61977"/>
        <dbReference type="ChEBI" id="CHEBI:456216"/>
        <dbReference type="EC" id="2.7.11.25"/>
    </reaction>
</comment>
<evidence type="ECO:0000256" key="7">
    <source>
        <dbReference type="ARBA" id="ARBA00022793"/>
    </source>
</evidence>
<comment type="similarity">
    <text evidence="19">Belongs to the phosphatidylserine decarboxylase family. PSD-B subfamily. Eukaryotic type II sub-subfamily.</text>
</comment>
<evidence type="ECO:0000313" key="26">
    <source>
        <dbReference type="Proteomes" id="UP000554482"/>
    </source>
</evidence>
<keyword evidence="14 19" id="KW-0456">Lyase</keyword>
<comment type="pathway">
    <text evidence="1">Lipid metabolism.</text>
</comment>
<dbReference type="InterPro" id="IPR018247">
    <property type="entry name" value="EF_Hand_1_Ca_BS"/>
</dbReference>
<evidence type="ECO:0000256" key="1">
    <source>
        <dbReference type="ARBA" id="ARBA00005189"/>
    </source>
</evidence>
<evidence type="ECO:0000259" key="23">
    <source>
        <dbReference type="PROSITE" id="PS50011"/>
    </source>
</evidence>
<feature type="domain" description="EF-hand" evidence="24">
    <location>
        <begin position="225"/>
        <end position="260"/>
    </location>
</feature>
<evidence type="ECO:0000256" key="9">
    <source>
        <dbReference type="ARBA" id="ARBA00022840"/>
    </source>
</evidence>
<evidence type="ECO:0000256" key="11">
    <source>
        <dbReference type="ARBA" id="ARBA00023136"/>
    </source>
</evidence>
<keyword evidence="26" id="KW-1185">Reference proteome</keyword>
<dbReference type="PROSITE" id="PS00018">
    <property type="entry name" value="EF_HAND_1"/>
    <property type="match status" value="2"/>
</dbReference>
<evidence type="ECO:0000256" key="8">
    <source>
        <dbReference type="ARBA" id="ARBA00022837"/>
    </source>
</evidence>
<dbReference type="Pfam" id="PF00069">
    <property type="entry name" value="Pkinase"/>
    <property type="match status" value="1"/>
</dbReference>
<dbReference type="InterPro" id="IPR000008">
    <property type="entry name" value="C2_dom"/>
</dbReference>
<dbReference type="UniPathway" id="UPA00558">
    <property type="reaction ID" value="UER00616"/>
</dbReference>
<dbReference type="GO" id="GO:0005509">
    <property type="term" value="F:calcium ion binding"/>
    <property type="evidence" value="ECO:0007669"/>
    <property type="project" value="InterPro"/>
</dbReference>
<dbReference type="Gene3D" id="1.10.510.10">
    <property type="entry name" value="Transferase(Phosphotransferase) domain 1"/>
    <property type="match status" value="1"/>
</dbReference>
<dbReference type="Gene3D" id="1.10.238.10">
    <property type="entry name" value="EF-hand"/>
    <property type="match status" value="1"/>
</dbReference>
<dbReference type="FunFam" id="1.10.510.10:FF:000186">
    <property type="entry name" value="Mitogen-activated protein kinase kinase kinase"/>
    <property type="match status" value="1"/>
</dbReference>
<comment type="domain">
    <text evidence="19">The C2 domains have an essential, but non-catalytic function. They may facilitate interactions with other proteins and are required for lipid transport function.</text>
</comment>
<feature type="modified residue" description="Pyruvic acid (Ser); by autocatalysis" evidence="19">
    <location>
        <position position="601"/>
    </location>
</feature>
<dbReference type="CDD" id="cd06632">
    <property type="entry name" value="STKc_MEKK1_plant"/>
    <property type="match status" value="1"/>
</dbReference>
<keyword evidence="5 20" id="KW-0547">Nucleotide-binding</keyword>
<feature type="compositionally biased region" description="Polar residues" evidence="21">
    <location>
        <begin position="777"/>
        <end position="805"/>
    </location>
</feature>
<dbReference type="GO" id="GO:0005524">
    <property type="term" value="F:ATP binding"/>
    <property type="evidence" value="ECO:0007669"/>
    <property type="project" value="UniProtKB-UniRule"/>
</dbReference>
<keyword evidence="16 19" id="KW-0670">Pyruvate</keyword>
<keyword evidence="15 19" id="KW-1208">Phospholipid metabolism</keyword>
<keyword evidence="4" id="KW-0808">Transferase</keyword>
<dbReference type="SUPFAM" id="SSF56112">
    <property type="entry name" value="Protein kinase-like (PK-like)"/>
    <property type="match status" value="1"/>
</dbReference>
<organism evidence="25 26">
    <name type="scientific">Thalictrum thalictroides</name>
    <name type="common">Rue-anemone</name>
    <name type="synonym">Anemone thalictroides</name>
    <dbReference type="NCBI Taxonomy" id="46969"/>
    <lineage>
        <taxon>Eukaryota</taxon>
        <taxon>Viridiplantae</taxon>
        <taxon>Streptophyta</taxon>
        <taxon>Embryophyta</taxon>
        <taxon>Tracheophyta</taxon>
        <taxon>Spermatophyta</taxon>
        <taxon>Magnoliopsida</taxon>
        <taxon>Ranunculales</taxon>
        <taxon>Ranunculaceae</taxon>
        <taxon>Thalictroideae</taxon>
        <taxon>Thalictrum</taxon>
    </lineage>
</organism>
<evidence type="ECO:0000256" key="14">
    <source>
        <dbReference type="ARBA" id="ARBA00023239"/>
    </source>
</evidence>
<evidence type="ECO:0000259" key="22">
    <source>
        <dbReference type="PROSITE" id="PS50004"/>
    </source>
</evidence>
<dbReference type="InterPro" id="IPR033177">
    <property type="entry name" value="PSD-B"/>
</dbReference>
<dbReference type="SUPFAM" id="SSF49562">
    <property type="entry name" value="C2 domain (Calcium/lipid-binding domain, CaLB)"/>
    <property type="match status" value="1"/>
</dbReference>
<comment type="cofactor">
    <cofactor evidence="19">
        <name>pyruvate</name>
        <dbReference type="ChEBI" id="CHEBI:15361"/>
    </cofactor>
    <text evidence="19">Binds 1 pyruvoyl group covalently per subunit.</text>
</comment>
<keyword evidence="6" id="KW-0418">Kinase</keyword>
<dbReference type="EMBL" id="JABWDY010010148">
    <property type="protein sequence ID" value="KAF5200892.1"/>
    <property type="molecule type" value="Genomic_DNA"/>
</dbReference>
<evidence type="ECO:0000256" key="13">
    <source>
        <dbReference type="ARBA" id="ARBA00023209"/>
    </source>
</evidence>
<feature type="region of interest" description="Disordered" evidence="21">
    <location>
        <begin position="686"/>
        <end position="738"/>
    </location>
</feature>
<dbReference type="PANTHER" id="PTHR10067:SF17">
    <property type="entry name" value="PHOSPHATIDYLSERINE DECARBOXYLASE PROENZYME 2"/>
    <property type="match status" value="1"/>
</dbReference>
<dbReference type="Pfam" id="PF02666">
    <property type="entry name" value="PS_Dcarbxylase"/>
    <property type="match status" value="1"/>
</dbReference>
<feature type="region of interest" description="Disordered" evidence="21">
    <location>
        <begin position="1"/>
        <end position="32"/>
    </location>
</feature>
<feature type="active site" description="Charge relay system; for autoendoproteolytic cleavage activity" evidence="19">
    <location>
        <position position="458"/>
    </location>
</feature>
<evidence type="ECO:0000256" key="10">
    <source>
        <dbReference type="ARBA" id="ARBA00023098"/>
    </source>
</evidence>
<evidence type="ECO:0000256" key="6">
    <source>
        <dbReference type="ARBA" id="ARBA00022777"/>
    </source>
</evidence>